<dbReference type="EMBL" id="POTY01000149">
    <property type="protein sequence ID" value="PZG14416.1"/>
    <property type="molecule type" value="Genomic_DNA"/>
</dbReference>
<dbReference type="AlphaFoldDB" id="A0A2W2DR00"/>
<sequence>MRPVSDAFLRTISGSHQMVAEARVVAPGQTGVAPDGLLLAVESGDVQLDGTADVRSTVDLTVVGEGMWPSRPADPLAPYGNELHLRRGIKFSSGRTEWVSLGYHRIDSPKQDEVPNGPIRLTAQDRMAGLKDAQLVAARQYLTGSTVGSVLEHLVREVYPAAVIEWDDETPSTTLRRSLMVEQDRHAFLAELVTAHGKIWYWDHRGVLVIKGVSPSTSPVYTVSHGAGGVLVRLSRELSRDGVRNACVAVGEGADTVVPARAVVIDNDPASPTFFYGPFGQVPEFFSSPFIVDNGQARVAAAAILARSLGLPYSVDFSMVPNPALEPWDPVRITYPGRSETHRIERITVPLTAAGEMTATTREQTLINLRGL</sequence>
<evidence type="ECO:0000259" key="1">
    <source>
        <dbReference type="Pfam" id="PF16466"/>
    </source>
</evidence>
<dbReference type="InterPro" id="IPR032490">
    <property type="entry name" value="DUF5047"/>
</dbReference>
<reference evidence="2 3" key="1">
    <citation type="submission" date="2018-01" db="EMBL/GenBank/DDBJ databases">
        <title>Draft genome sequence of Jishengella sp. NA12.</title>
        <authorList>
            <person name="Sahin N."/>
            <person name="Ay H."/>
            <person name="Saygin H."/>
        </authorList>
    </citation>
    <scope>NUCLEOTIDE SEQUENCE [LARGE SCALE GENOMIC DNA]</scope>
    <source>
        <strain evidence="2 3">NA12</strain>
    </source>
</reference>
<gene>
    <name evidence="2" type="ORF">C1I95_21730</name>
</gene>
<organism evidence="2 3">
    <name type="scientific">Micromonospora craterilacus</name>
    <dbReference type="NCBI Taxonomy" id="1655439"/>
    <lineage>
        <taxon>Bacteria</taxon>
        <taxon>Bacillati</taxon>
        <taxon>Actinomycetota</taxon>
        <taxon>Actinomycetes</taxon>
        <taxon>Micromonosporales</taxon>
        <taxon>Micromonosporaceae</taxon>
        <taxon>Micromonospora</taxon>
    </lineage>
</organism>
<comment type="caution">
    <text evidence="2">The sequence shown here is derived from an EMBL/GenBank/DDBJ whole genome shotgun (WGS) entry which is preliminary data.</text>
</comment>
<feature type="domain" description="DUF5047" evidence="1">
    <location>
        <begin position="44"/>
        <end position="170"/>
    </location>
</feature>
<accession>A0A2W2DR00</accession>
<proteinExistence type="predicted"/>
<dbReference type="Pfam" id="PF16466">
    <property type="entry name" value="DUF5047"/>
    <property type="match status" value="1"/>
</dbReference>
<dbReference type="RefSeq" id="WP_111216057.1">
    <property type="nucleotide sequence ID" value="NZ_POTY01000149.1"/>
</dbReference>
<dbReference type="OrthoDB" id="4320040at2"/>
<name>A0A2W2DR00_9ACTN</name>
<dbReference type="Proteomes" id="UP000248924">
    <property type="component" value="Unassembled WGS sequence"/>
</dbReference>
<keyword evidence="3" id="KW-1185">Reference proteome</keyword>
<evidence type="ECO:0000313" key="2">
    <source>
        <dbReference type="EMBL" id="PZG14416.1"/>
    </source>
</evidence>
<protein>
    <submittedName>
        <fullName evidence="2">DUF5047 domain-containing protein</fullName>
    </submittedName>
</protein>
<evidence type="ECO:0000313" key="3">
    <source>
        <dbReference type="Proteomes" id="UP000248924"/>
    </source>
</evidence>